<name>A0A542DJ65_AMYCI</name>
<proteinExistence type="predicted"/>
<protein>
    <submittedName>
        <fullName evidence="2">Uncharacterized protein</fullName>
    </submittedName>
</protein>
<feature type="compositionally biased region" description="Acidic residues" evidence="1">
    <location>
        <begin position="118"/>
        <end position="130"/>
    </location>
</feature>
<dbReference type="EMBL" id="VFML01000001">
    <property type="protein sequence ID" value="TQJ03139.1"/>
    <property type="molecule type" value="Genomic_DNA"/>
</dbReference>
<reference evidence="2 3" key="1">
    <citation type="submission" date="2019-06" db="EMBL/GenBank/DDBJ databases">
        <title>Sequencing the genomes of 1000 actinobacteria strains.</title>
        <authorList>
            <person name="Klenk H.-P."/>
        </authorList>
    </citation>
    <scope>NUCLEOTIDE SEQUENCE [LARGE SCALE GENOMIC DNA]</scope>
    <source>
        <strain evidence="2 3">DSM 45679</strain>
    </source>
</reference>
<feature type="compositionally biased region" description="Acidic residues" evidence="1">
    <location>
        <begin position="159"/>
        <end position="175"/>
    </location>
</feature>
<dbReference type="Proteomes" id="UP000320876">
    <property type="component" value="Unassembled WGS sequence"/>
</dbReference>
<accession>A0A542DJ65</accession>
<evidence type="ECO:0000256" key="1">
    <source>
        <dbReference type="SAM" id="MobiDB-lite"/>
    </source>
</evidence>
<feature type="compositionally biased region" description="Pro residues" evidence="1">
    <location>
        <begin position="144"/>
        <end position="155"/>
    </location>
</feature>
<feature type="region of interest" description="Disordered" evidence="1">
    <location>
        <begin position="78"/>
        <end position="175"/>
    </location>
</feature>
<dbReference type="AlphaFoldDB" id="A0A542DJ65"/>
<evidence type="ECO:0000313" key="3">
    <source>
        <dbReference type="Proteomes" id="UP000320876"/>
    </source>
</evidence>
<keyword evidence="3" id="KW-1185">Reference proteome</keyword>
<sequence>MGWVNCLRFGGGYRYIPDAGVTDEWPSGGDVGDGSGVSPQFQRAFARLDEVRAQYHADRERVLAEDEARQARLRTLVEENKAKDEQTLAAVAARETVAPPPTKPEPGNAWATRRTDTVDDDDSFGFEEDPPAAQAPPTTRTAPAAPPAPTPPPPRTGGWDEDDFSGTDWTSDEPG</sequence>
<evidence type="ECO:0000313" key="2">
    <source>
        <dbReference type="EMBL" id="TQJ03139.1"/>
    </source>
</evidence>
<organism evidence="2 3">
    <name type="scientific">Amycolatopsis cihanbeyliensis</name>
    <dbReference type="NCBI Taxonomy" id="1128664"/>
    <lineage>
        <taxon>Bacteria</taxon>
        <taxon>Bacillati</taxon>
        <taxon>Actinomycetota</taxon>
        <taxon>Actinomycetes</taxon>
        <taxon>Pseudonocardiales</taxon>
        <taxon>Pseudonocardiaceae</taxon>
        <taxon>Amycolatopsis</taxon>
    </lineage>
</organism>
<comment type="caution">
    <text evidence="2">The sequence shown here is derived from an EMBL/GenBank/DDBJ whole genome shotgun (WGS) entry which is preliminary data.</text>
</comment>
<gene>
    <name evidence="2" type="ORF">FB471_2889</name>
</gene>
<feature type="compositionally biased region" description="Low complexity" evidence="1">
    <location>
        <begin position="131"/>
        <end position="143"/>
    </location>
</feature>